<dbReference type="InterPro" id="IPR006311">
    <property type="entry name" value="TAT_signal"/>
</dbReference>
<evidence type="ECO:0000313" key="4">
    <source>
        <dbReference type="Proteomes" id="UP000824261"/>
    </source>
</evidence>
<evidence type="ECO:0000256" key="1">
    <source>
        <dbReference type="SAM" id="SignalP"/>
    </source>
</evidence>
<accession>A0A9D0ZZT6</accession>
<comment type="caution">
    <text evidence="3">The sequence shown here is derived from an EMBL/GenBank/DDBJ whole genome shotgun (WGS) entry which is preliminary data.</text>
</comment>
<keyword evidence="1" id="KW-0732">Signal</keyword>
<dbReference type="InterPro" id="IPR001119">
    <property type="entry name" value="SLH_dom"/>
</dbReference>
<sequence>MTRKNRSVVQFGRAQCLLAALFAAALALLALGMAAPASAQAAEVTDPIVIEDATQPYQGDGWAWTSAGSSGTLTLTNANIHIPANTARSAVVVPDGATIHLVGENTITLDAASSEELYFAGIEAQGDLSITGDASASLEIIANGNLSWGIGCEGDLTIGAVELNVAATTVDAPNNLGSEGIVASGDVVINADATVATVGSEYGLRTEGSLNITDAGLVKFGVENTVFNGSALYVQGETMIADVSDEVVIEGSRAIFQGMAAISNSELTAHVNTIDGAITANGGLEIVDRSRVSVASEGIVMDVTGSMLVENADLRSEGIGTRSMALRMNGDLTIADATVTALGDDAESTVGINIIPNQTVSGIEDRGTLTLRGNPSLTAEGTQFAIAFWAFEEQWSNDPVILDPTIGALEGGMLSYAENDFGGKDFVSVWTYAADDLTLTDEIALEGASQRVVFGMESALVFVTDEGQPATGLETVRATAADGTEYEAVEWLDGSHAGYYRFPRALPDGTYTVEASEGLRAASTTVTIGELPSTVAALELCPSNRFSDVDTAQWYHESIDWAILNGILQGVGDTGRMEPDGAITRAQLATMLWNAEGNPTSQEDIPFTDVTEDDWFAQAVAWAYAEGLFEGYGDTGLFGPDDVLSREQAAIVMMRWEEQRGQDVTGRADLSSFSDESALSDWAHESMAWAVAAGVINGVEQPDGTTALAPQDDCSRAQLATIMMRIFNGAPVTPDA</sequence>
<proteinExistence type="predicted"/>
<dbReference type="Proteomes" id="UP000824261">
    <property type="component" value="Unassembled WGS sequence"/>
</dbReference>
<dbReference type="PROSITE" id="PS51272">
    <property type="entry name" value="SLH"/>
    <property type="match status" value="3"/>
</dbReference>
<reference evidence="3" key="2">
    <citation type="journal article" date="2021" name="PeerJ">
        <title>Extensive microbial diversity within the chicken gut microbiome revealed by metagenomics and culture.</title>
        <authorList>
            <person name="Gilroy R."/>
            <person name="Ravi A."/>
            <person name="Getino M."/>
            <person name="Pursley I."/>
            <person name="Horton D.L."/>
            <person name="Alikhan N.F."/>
            <person name="Baker D."/>
            <person name="Gharbi K."/>
            <person name="Hall N."/>
            <person name="Watson M."/>
            <person name="Adriaenssens E.M."/>
            <person name="Foster-Nyarko E."/>
            <person name="Jarju S."/>
            <person name="Secka A."/>
            <person name="Antonio M."/>
            <person name="Oren A."/>
            <person name="Chaudhuri R.R."/>
            <person name="La Ragione R."/>
            <person name="Hildebrand F."/>
            <person name="Pallen M.J."/>
        </authorList>
    </citation>
    <scope>NUCLEOTIDE SEQUENCE</scope>
    <source>
        <strain evidence="3">ChiGjej1B1-2707</strain>
    </source>
</reference>
<organism evidence="3 4">
    <name type="scientific">Candidatus Aveggerthella stercoripullorum</name>
    <dbReference type="NCBI Taxonomy" id="2840688"/>
    <lineage>
        <taxon>Bacteria</taxon>
        <taxon>Bacillati</taxon>
        <taxon>Actinomycetota</taxon>
        <taxon>Coriobacteriia</taxon>
        <taxon>Eggerthellales</taxon>
        <taxon>Eggerthellaceae</taxon>
        <taxon>Eggerthellaceae incertae sedis</taxon>
        <taxon>Candidatus Aveggerthella</taxon>
    </lineage>
</organism>
<dbReference type="AlphaFoldDB" id="A0A9D0ZZT6"/>
<dbReference type="PROSITE" id="PS51318">
    <property type="entry name" value="TAT"/>
    <property type="match status" value="1"/>
</dbReference>
<gene>
    <name evidence="3" type="ORF">IAA69_04525</name>
</gene>
<name>A0A9D0ZZT6_9ACTN</name>
<dbReference type="Pfam" id="PF00395">
    <property type="entry name" value="SLH"/>
    <property type="match status" value="3"/>
</dbReference>
<feature type="domain" description="SLH" evidence="2">
    <location>
        <begin position="670"/>
        <end position="736"/>
    </location>
</feature>
<protein>
    <submittedName>
        <fullName evidence="3">S-layer homology domain-containing protein</fullName>
    </submittedName>
</protein>
<feature type="domain" description="SLH" evidence="2">
    <location>
        <begin position="542"/>
        <end position="602"/>
    </location>
</feature>
<feature type="signal peptide" evidence="1">
    <location>
        <begin position="1"/>
        <end position="41"/>
    </location>
</feature>
<evidence type="ECO:0000313" key="3">
    <source>
        <dbReference type="EMBL" id="HIR01509.1"/>
    </source>
</evidence>
<feature type="domain" description="SLH" evidence="2">
    <location>
        <begin position="603"/>
        <end position="667"/>
    </location>
</feature>
<evidence type="ECO:0000259" key="2">
    <source>
        <dbReference type="PROSITE" id="PS51272"/>
    </source>
</evidence>
<dbReference type="EMBL" id="DVGB01000056">
    <property type="protein sequence ID" value="HIR01509.1"/>
    <property type="molecule type" value="Genomic_DNA"/>
</dbReference>
<feature type="chain" id="PRO_5039149598" evidence="1">
    <location>
        <begin position="42"/>
        <end position="736"/>
    </location>
</feature>
<reference evidence="3" key="1">
    <citation type="submission" date="2020-10" db="EMBL/GenBank/DDBJ databases">
        <authorList>
            <person name="Gilroy R."/>
        </authorList>
    </citation>
    <scope>NUCLEOTIDE SEQUENCE</scope>
    <source>
        <strain evidence="3">ChiGjej1B1-2707</strain>
    </source>
</reference>